<dbReference type="InterPro" id="IPR013087">
    <property type="entry name" value="Znf_C2H2_type"/>
</dbReference>
<name>A0AAN9AHV7_9CAEN</name>
<protein>
    <recommendedName>
        <fullName evidence="1">C2H2-type domain-containing protein</fullName>
    </recommendedName>
</protein>
<evidence type="ECO:0000313" key="2">
    <source>
        <dbReference type="EMBL" id="KAK7087236.1"/>
    </source>
</evidence>
<comment type="caution">
    <text evidence="2">The sequence shown here is derived from an EMBL/GenBank/DDBJ whole genome shotgun (WGS) entry which is preliminary data.</text>
</comment>
<dbReference type="Gene3D" id="3.30.160.60">
    <property type="entry name" value="Classic Zinc Finger"/>
    <property type="match status" value="2"/>
</dbReference>
<dbReference type="SUPFAM" id="SSF57667">
    <property type="entry name" value="beta-beta-alpha zinc fingers"/>
    <property type="match status" value="1"/>
</dbReference>
<reference evidence="2 3" key="1">
    <citation type="submission" date="2024-02" db="EMBL/GenBank/DDBJ databases">
        <title>Chromosome-scale genome assembly of the rough periwinkle Littorina saxatilis.</title>
        <authorList>
            <person name="De Jode A."/>
            <person name="Faria R."/>
            <person name="Formenti G."/>
            <person name="Sims Y."/>
            <person name="Smith T.P."/>
            <person name="Tracey A."/>
            <person name="Wood J.M.D."/>
            <person name="Zagrodzka Z.B."/>
            <person name="Johannesson K."/>
            <person name="Butlin R.K."/>
            <person name="Leder E.H."/>
        </authorList>
    </citation>
    <scope>NUCLEOTIDE SEQUENCE [LARGE SCALE GENOMIC DNA]</scope>
    <source>
        <strain evidence="2">Snail1</strain>
        <tissue evidence="2">Muscle</tissue>
    </source>
</reference>
<gene>
    <name evidence="2" type="ORF">V1264_021311</name>
</gene>
<accession>A0AAN9AHV7</accession>
<organism evidence="2 3">
    <name type="scientific">Littorina saxatilis</name>
    <dbReference type="NCBI Taxonomy" id="31220"/>
    <lineage>
        <taxon>Eukaryota</taxon>
        <taxon>Metazoa</taxon>
        <taxon>Spiralia</taxon>
        <taxon>Lophotrochozoa</taxon>
        <taxon>Mollusca</taxon>
        <taxon>Gastropoda</taxon>
        <taxon>Caenogastropoda</taxon>
        <taxon>Littorinimorpha</taxon>
        <taxon>Littorinoidea</taxon>
        <taxon>Littorinidae</taxon>
        <taxon>Littorina</taxon>
    </lineage>
</organism>
<dbReference type="EMBL" id="JBAMIC010004070">
    <property type="protein sequence ID" value="KAK7087236.1"/>
    <property type="molecule type" value="Genomic_DNA"/>
</dbReference>
<dbReference type="AlphaFoldDB" id="A0AAN9AHV7"/>
<keyword evidence="3" id="KW-1185">Reference proteome</keyword>
<dbReference type="SMART" id="SM00355">
    <property type="entry name" value="ZnF_C2H2"/>
    <property type="match status" value="4"/>
</dbReference>
<feature type="domain" description="C2H2-type" evidence="1">
    <location>
        <begin position="72"/>
        <end position="95"/>
    </location>
</feature>
<proteinExistence type="predicted"/>
<dbReference type="PROSITE" id="PS00028">
    <property type="entry name" value="ZINC_FINGER_C2H2_1"/>
    <property type="match status" value="2"/>
</dbReference>
<dbReference type="InterPro" id="IPR036236">
    <property type="entry name" value="Znf_C2H2_sf"/>
</dbReference>
<sequence>MLWSTLQGLPLYLAAVNRTDHTNQSSQAASVSGEPHGPQVVRKCGICEFATRNVQAYRDHLPLHADSAILPCQHGGCGSQFLERYKMVKHLQEKHDYPLVCHWCGASATSAHALQSHVALHFLQRHHECEMCEQKFHSRQQRDGHRFVAHGTWRKNEKLVSTINVHRL</sequence>
<feature type="domain" description="C2H2-type" evidence="1">
    <location>
        <begin position="129"/>
        <end position="150"/>
    </location>
</feature>
<evidence type="ECO:0000259" key="1">
    <source>
        <dbReference type="PROSITE" id="PS00028"/>
    </source>
</evidence>
<dbReference type="Proteomes" id="UP001374579">
    <property type="component" value="Unassembled WGS sequence"/>
</dbReference>
<evidence type="ECO:0000313" key="3">
    <source>
        <dbReference type="Proteomes" id="UP001374579"/>
    </source>
</evidence>